<dbReference type="Proteomes" id="UP000191663">
    <property type="component" value="Unassembled WGS sequence"/>
</dbReference>
<name>A0A1V4QF69_UNCW3</name>
<reference evidence="3" key="1">
    <citation type="submission" date="2017-01" db="EMBL/GenBank/DDBJ databases">
        <title>Novel pathways for hydrocarbon cycling and metabolic interdependencies in hydrothermal sediment communities.</title>
        <authorList>
            <person name="Dombrowski N."/>
            <person name="Seitz K."/>
            <person name="Teske A."/>
            <person name="Baker B."/>
        </authorList>
    </citation>
    <scope>NUCLEOTIDE SEQUENCE [LARGE SCALE GENOMIC DNA]</scope>
</reference>
<feature type="domain" description="Homocysteine biosynthesis enzyme sulfur-incorporation" evidence="1">
    <location>
        <begin position="17"/>
        <end position="361"/>
    </location>
</feature>
<comment type="caution">
    <text evidence="2">The sequence shown here is derived from an EMBL/GenBank/DDBJ whole genome shotgun (WGS) entry which is preliminary data.</text>
</comment>
<evidence type="ECO:0000313" key="3">
    <source>
        <dbReference type="Proteomes" id="UP000191663"/>
    </source>
</evidence>
<dbReference type="AlphaFoldDB" id="A0A1V4QF69"/>
<protein>
    <recommendedName>
        <fullName evidence="1">Homocysteine biosynthesis enzyme sulfur-incorporation domain-containing protein</fullName>
    </recommendedName>
</protein>
<evidence type="ECO:0000313" key="2">
    <source>
        <dbReference type="EMBL" id="OPX17974.1"/>
    </source>
</evidence>
<sequence>MPKTIDEINKKIKKGEAVVLTAEEVKEMASSSGIKEVAKKVDVVTTATFGPMCSSGAFINFGHTRPGIRMAKIWLNDVPAYAGLAAVDAYIGATELSETDPNYGGAHIIEDLIKGKDIRLKAIGTGTDCYPRKTVETYINKDNINECFLFNPRNAYQNYNAATNSSKKTLYTYMGILLPNFGNVTYSTTGELSPLLNDPGLRTIGIGTRIFLGGTQGYVAWNGTQFNTTTARNRKGIPIGPSATLALIGNLKKMKPEYIKPAIFEHYGISLFVGIGVPIPVLDQEIARAVSIRDRKIETLLCDYGAEGHPPIARVSYEELKSGSIVINNRKIKTGPLSSIYVARRIAKVLKRWIVSGRFLLSEPVAPLPRRSRFKHLIIRKGGKR</sequence>
<organism evidence="2 3">
    <name type="scientific">candidate division WOR-3 bacterium 4484_100</name>
    <dbReference type="NCBI Taxonomy" id="1936077"/>
    <lineage>
        <taxon>Bacteria</taxon>
        <taxon>Bacteria division WOR-3</taxon>
    </lineage>
</organism>
<dbReference type="Pfam" id="PF01837">
    <property type="entry name" value="HcyBio"/>
    <property type="match status" value="1"/>
</dbReference>
<dbReference type="InterPro" id="IPR002708">
    <property type="entry name" value="HcyBio"/>
</dbReference>
<evidence type="ECO:0000259" key="1">
    <source>
        <dbReference type="Pfam" id="PF01837"/>
    </source>
</evidence>
<accession>A0A1V4QF69</accession>
<gene>
    <name evidence="2" type="ORF">BXT86_03595</name>
</gene>
<dbReference type="EMBL" id="MUKB01000055">
    <property type="protein sequence ID" value="OPX17974.1"/>
    <property type="molecule type" value="Genomic_DNA"/>
</dbReference>
<proteinExistence type="predicted"/>